<evidence type="ECO:0000313" key="2">
    <source>
        <dbReference type="EMBL" id="KAG7294463.1"/>
    </source>
</evidence>
<feature type="compositionally biased region" description="Pro residues" evidence="1">
    <location>
        <begin position="31"/>
        <end position="45"/>
    </location>
</feature>
<gene>
    <name evidence="2" type="ORF">NEMBOFW57_004536</name>
</gene>
<organism evidence="2 3">
    <name type="scientific">Staphylotrichum longicolle</name>
    <dbReference type="NCBI Taxonomy" id="669026"/>
    <lineage>
        <taxon>Eukaryota</taxon>
        <taxon>Fungi</taxon>
        <taxon>Dikarya</taxon>
        <taxon>Ascomycota</taxon>
        <taxon>Pezizomycotina</taxon>
        <taxon>Sordariomycetes</taxon>
        <taxon>Sordariomycetidae</taxon>
        <taxon>Sordariales</taxon>
        <taxon>Chaetomiaceae</taxon>
        <taxon>Staphylotrichum</taxon>
    </lineage>
</organism>
<comment type="caution">
    <text evidence="2">The sequence shown here is derived from an EMBL/GenBank/DDBJ whole genome shotgun (WGS) entry which is preliminary data.</text>
</comment>
<reference evidence="2" key="1">
    <citation type="submission" date="2023-02" db="EMBL/GenBank/DDBJ databases">
        <authorList>
            <person name="Palmer J.M."/>
        </authorList>
    </citation>
    <scope>NUCLEOTIDE SEQUENCE</scope>
    <source>
        <strain evidence="2">FW57</strain>
    </source>
</reference>
<keyword evidence="3" id="KW-1185">Reference proteome</keyword>
<name>A0AAD4F6H7_9PEZI</name>
<evidence type="ECO:0000256" key="1">
    <source>
        <dbReference type="SAM" id="MobiDB-lite"/>
    </source>
</evidence>
<dbReference type="InterPro" id="IPR029044">
    <property type="entry name" value="Nucleotide-diphossugar_trans"/>
</dbReference>
<protein>
    <submittedName>
        <fullName evidence="2">Uncharacterized protein</fullName>
    </submittedName>
</protein>
<proteinExistence type="predicted"/>
<sequence length="348" mass="39681">MFETDLFGWGNENSKPQEKYYKPAPEMSRPVPDPFPLLSRNPPPKQSLLRAPKANRPPRKHYPEQTPLFVGFTRNWPQLLQCVVSYIAAGWPPEDIYVVENTGVMFANQNGNLTLQNPFYLNHTQLGMLGVNVIITPTLLTFSQLQNFYLWTALARSLPYFFWTHEDLVVFTYENDTTPHPSIAPPTLYDNAVSTLRHLTNPANQLKWAHHFFAYDHLTLVNRDAVLSVGGWDTHIPFYASDCDTYVRLMWAGWSQGESDIGLIYDVGSVMEDVKQRGGQGEPFYRDADGFEKGVKMLIDTGRAVFAEKWGHRGCDIANVGIKGGDAWRLERDWDEQTEGLGYEGKSW</sequence>
<evidence type="ECO:0000313" key="3">
    <source>
        <dbReference type="Proteomes" id="UP001197093"/>
    </source>
</evidence>
<dbReference type="SUPFAM" id="SSF53448">
    <property type="entry name" value="Nucleotide-diphospho-sugar transferases"/>
    <property type="match status" value="1"/>
</dbReference>
<accession>A0AAD4F6H7</accession>
<dbReference type="AlphaFoldDB" id="A0AAD4F6H7"/>
<feature type="region of interest" description="Disordered" evidence="1">
    <location>
        <begin position="1"/>
        <end position="60"/>
    </location>
</feature>
<dbReference type="EMBL" id="JAHCVI010000001">
    <property type="protein sequence ID" value="KAG7294463.1"/>
    <property type="molecule type" value="Genomic_DNA"/>
</dbReference>
<dbReference type="Proteomes" id="UP001197093">
    <property type="component" value="Unassembled WGS sequence"/>
</dbReference>